<feature type="domain" description="Type II methyltransferase M.TaqI-like" evidence="6">
    <location>
        <begin position="346"/>
        <end position="540"/>
    </location>
</feature>
<keyword evidence="2 7" id="KW-0489">Methyltransferase</keyword>
<dbReference type="GO" id="GO:0009007">
    <property type="term" value="F:site-specific DNA-methyltransferase (adenine-specific) activity"/>
    <property type="evidence" value="ECO:0007669"/>
    <property type="project" value="UniProtKB-EC"/>
</dbReference>
<dbReference type="STRING" id="930117.SAMN05216225_101142"/>
<dbReference type="EMBL" id="FQVW01000011">
    <property type="protein sequence ID" value="SHF98062.1"/>
    <property type="molecule type" value="Genomic_DNA"/>
</dbReference>
<keyword evidence="3" id="KW-0808">Transferase</keyword>
<dbReference type="InterPro" id="IPR029063">
    <property type="entry name" value="SAM-dependent_MTases_sf"/>
</dbReference>
<dbReference type="Pfam" id="PF07669">
    <property type="entry name" value="Eco57I"/>
    <property type="match status" value="1"/>
</dbReference>
<dbReference type="AlphaFoldDB" id="A0A1M5G3Q7"/>
<evidence type="ECO:0000256" key="4">
    <source>
        <dbReference type="ARBA" id="ARBA00022691"/>
    </source>
</evidence>
<dbReference type="Proteomes" id="UP000183988">
    <property type="component" value="Unassembled WGS sequence"/>
</dbReference>
<reference evidence="7 8" key="1">
    <citation type="submission" date="2016-11" db="EMBL/GenBank/DDBJ databases">
        <authorList>
            <person name="Jaros S."/>
            <person name="Januszkiewicz K."/>
            <person name="Wedrychowicz H."/>
        </authorList>
    </citation>
    <scope>NUCLEOTIDE SEQUENCE [LARGE SCALE GENOMIC DNA]</scope>
    <source>
        <strain evidence="7 8">IBRC-M 10683</strain>
    </source>
</reference>
<accession>A0A1M5G3Q7</accession>
<dbReference type="SUPFAM" id="SSF53335">
    <property type="entry name" value="S-adenosyl-L-methionine-dependent methyltransferases"/>
    <property type="match status" value="1"/>
</dbReference>
<dbReference type="GO" id="GO:0032259">
    <property type="term" value="P:methylation"/>
    <property type="evidence" value="ECO:0007669"/>
    <property type="project" value="UniProtKB-KW"/>
</dbReference>
<evidence type="ECO:0000259" key="6">
    <source>
        <dbReference type="Pfam" id="PF07669"/>
    </source>
</evidence>
<dbReference type="EC" id="2.1.1.72" evidence="1"/>
<dbReference type="GO" id="GO:0006304">
    <property type="term" value="P:DNA modification"/>
    <property type="evidence" value="ECO:0007669"/>
    <property type="project" value="InterPro"/>
</dbReference>
<dbReference type="Gene3D" id="3.40.50.150">
    <property type="entry name" value="Vaccinia Virus protein VP39"/>
    <property type="match status" value="1"/>
</dbReference>
<keyword evidence="4" id="KW-0949">S-adenosyl-L-methionine</keyword>
<sequence>MYHRKNTQSFYSMYKRLHKDIETEIKNYSSNNSYLTSVLLDRLMILFFLQGNKVLPKNTLQENLNNCIKENKSFHHYLVRLLELINTEYSKRKSSDLDIQNIPYLNISILKVPTELNNFNLENELYQSILKKFSRYVWKFEEDNKALTITPSVLGNVFEKYINQKDMGAYYTEVDTTNYITKNTVILAVINKLENKDKLVGSMITKLINNPETFIVIEKNHKYSYEKRHYQSILVQIEDEVRKGNVKDFEDFVRHNIDLLSLIISSVQEESSIELLEDIYETLKGISILDPTCGTGAFIISALDIMLELYNSIDNRLCDINKSNSLSIYKETENKEFNFAKYCIENNLYGVDIMEESIEILKTRLYLRLLNCFKDKSNIISFPEIKLNFKSGNSLVGEVKITEKEIDLNEMDRLTFLNYSTLVSDTINFEEWKQKVKPFHWYKEYDEILENGGFDCIIGNPPYIEYSKVKKFQYELFGYKTIKCGNLYAFTLERSYQLLKEDGILGMIVPISIISTPRMSILRELFEDNSQFVFYSNFGDRPGTLFNGVHQKLTIVLTQKKSSNSNQAKIYTSNYYHWYKDEREKLFRTLYYLPNPFIKKGESSYYKIGDKQQVSIINKINENKQTLEQLLGQKGSYKIYLSMRMTFWTKAFLTDKKSNEFKEFGFQNETDSKVVMALLNSTLFFMYWECISDCWHLTGKELRNFKFDIEKLDGDIKIKLESLAEQLENELEHSKVYIGSVQTEYEYRHKKCKHIIDQIDMQVGKHYGLTKSELEYLKFYQLKYRMSDELETYLNELGGE</sequence>
<dbReference type="PANTHER" id="PTHR33841:SF1">
    <property type="entry name" value="DNA METHYLTRANSFERASE A"/>
    <property type="match status" value="1"/>
</dbReference>
<evidence type="ECO:0000256" key="1">
    <source>
        <dbReference type="ARBA" id="ARBA00011900"/>
    </source>
</evidence>
<dbReference type="PANTHER" id="PTHR33841">
    <property type="entry name" value="DNA METHYLTRANSFERASE YEEA-RELATED"/>
    <property type="match status" value="1"/>
</dbReference>
<proteinExistence type="predicted"/>
<evidence type="ECO:0000256" key="5">
    <source>
        <dbReference type="ARBA" id="ARBA00047942"/>
    </source>
</evidence>
<comment type="catalytic activity">
    <reaction evidence="5">
        <text>a 2'-deoxyadenosine in DNA + S-adenosyl-L-methionine = an N(6)-methyl-2'-deoxyadenosine in DNA + S-adenosyl-L-homocysteine + H(+)</text>
        <dbReference type="Rhea" id="RHEA:15197"/>
        <dbReference type="Rhea" id="RHEA-COMP:12418"/>
        <dbReference type="Rhea" id="RHEA-COMP:12419"/>
        <dbReference type="ChEBI" id="CHEBI:15378"/>
        <dbReference type="ChEBI" id="CHEBI:57856"/>
        <dbReference type="ChEBI" id="CHEBI:59789"/>
        <dbReference type="ChEBI" id="CHEBI:90615"/>
        <dbReference type="ChEBI" id="CHEBI:90616"/>
        <dbReference type="EC" id="2.1.1.72"/>
    </reaction>
</comment>
<evidence type="ECO:0000256" key="2">
    <source>
        <dbReference type="ARBA" id="ARBA00022603"/>
    </source>
</evidence>
<organism evidence="7 8">
    <name type="scientific">Ornithinibacillus halophilus</name>
    <dbReference type="NCBI Taxonomy" id="930117"/>
    <lineage>
        <taxon>Bacteria</taxon>
        <taxon>Bacillati</taxon>
        <taxon>Bacillota</taxon>
        <taxon>Bacilli</taxon>
        <taxon>Bacillales</taxon>
        <taxon>Bacillaceae</taxon>
        <taxon>Ornithinibacillus</taxon>
    </lineage>
</organism>
<name>A0A1M5G3Q7_9BACI</name>
<keyword evidence="8" id="KW-1185">Reference proteome</keyword>
<dbReference type="InterPro" id="IPR050953">
    <property type="entry name" value="N4_N6_ade-DNA_methylase"/>
</dbReference>
<gene>
    <name evidence="7" type="ORF">SAMN05216225_101142</name>
</gene>
<evidence type="ECO:0000313" key="8">
    <source>
        <dbReference type="Proteomes" id="UP000183988"/>
    </source>
</evidence>
<evidence type="ECO:0000256" key="3">
    <source>
        <dbReference type="ARBA" id="ARBA00022679"/>
    </source>
</evidence>
<evidence type="ECO:0000313" key="7">
    <source>
        <dbReference type="EMBL" id="SHF98062.1"/>
    </source>
</evidence>
<dbReference type="PRINTS" id="PR00507">
    <property type="entry name" value="N12N6MTFRASE"/>
</dbReference>
<dbReference type="OrthoDB" id="32195at2"/>
<dbReference type="PROSITE" id="PS00092">
    <property type="entry name" value="N6_MTASE"/>
    <property type="match status" value="1"/>
</dbReference>
<dbReference type="GO" id="GO:0003676">
    <property type="term" value="F:nucleic acid binding"/>
    <property type="evidence" value="ECO:0007669"/>
    <property type="project" value="InterPro"/>
</dbReference>
<dbReference type="InterPro" id="IPR002052">
    <property type="entry name" value="DNA_methylase_N6_adenine_CS"/>
</dbReference>
<protein>
    <recommendedName>
        <fullName evidence="1">site-specific DNA-methyltransferase (adenine-specific)</fullName>
        <ecNumber evidence="1">2.1.1.72</ecNumber>
    </recommendedName>
</protein>
<dbReference type="InterPro" id="IPR011639">
    <property type="entry name" value="MethylTrfase_TaqI-like_dom"/>
</dbReference>